<evidence type="ECO:0000313" key="1">
    <source>
        <dbReference type="EMBL" id="HAT3583023.1"/>
    </source>
</evidence>
<dbReference type="Pfam" id="PF06952">
    <property type="entry name" value="PsiA"/>
    <property type="match status" value="1"/>
</dbReference>
<dbReference type="EMBL" id="DACSUM010000028">
    <property type="protein sequence ID" value="HAT3583023.1"/>
    <property type="molecule type" value="Genomic_DNA"/>
</dbReference>
<sequence>MIPNHFSLVAVNPFQQAVQLAIIDVESSLMAGKRLGRFPWAMALLRRLRVEQAGRITAKDVMCATSGYEPGSRDGYNKDKYIEALDRLIETRGDVCPMPLSGSTVDMYFPEVRFRERERHYRRFDVAASRRSRQREKEQHQKRRRYQTQVAQAEIDLAFVTPAGLVAWYQRQERQGIYDDDLIDMVQSWSSRFSGLPYDCLYSGQPLWAIIKQLEAPLAGRSEAEHWLDSLSLPNKLRDMRRG</sequence>
<accession>A0A9P3TAD0</accession>
<organism evidence="1 2">
    <name type="scientific">Kluyvera intermedia</name>
    <name type="common">Enterobacter intermedius</name>
    <dbReference type="NCBI Taxonomy" id="61648"/>
    <lineage>
        <taxon>Bacteria</taxon>
        <taxon>Pseudomonadati</taxon>
        <taxon>Pseudomonadota</taxon>
        <taxon>Gammaproteobacteria</taxon>
        <taxon>Enterobacterales</taxon>
        <taxon>Enterobacteriaceae</taxon>
        <taxon>Kluyvera</taxon>
    </lineage>
</organism>
<gene>
    <name evidence="1" type="ORF">I8531_003351</name>
</gene>
<dbReference type="InterPro" id="IPR009713">
    <property type="entry name" value="Uncharacterised_PsiA"/>
</dbReference>
<proteinExistence type="predicted"/>
<evidence type="ECO:0000313" key="2">
    <source>
        <dbReference type="Proteomes" id="UP000867740"/>
    </source>
</evidence>
<protein>
    <submittedName>
        <fullName evidence="1">Plasmid SOS inhibition protein A</fullName>
    </submittedName>
</protein>
<reference evidence="1" key="2">
    <citation type="submission" date="2020-10" db="EMBL/GenBank/DDBJ databases">
        <authorList>
            <consortium name="NCBI Pathogen Detection Project"/>
        </authorList>
    </citation>
    <scope>NUCLEOTIDE SEQUENCE</scope>
    <source>
        <strain evidence="1">CAVp300</strain>
    </source>
</reference>
<dbReference type="AlphaFoldDB" id="A0A9P3TAD0"/>
<name>A0A9P3TAD0_KLUIN</name>
<dbReference type="RefSeq" id="WP_047368820.1">
    <property type="nucleotide sequence ID" value="NZ_CABMNU010000003.1"/>
</dbReference>
<reference evidence="1" key="1">
    <citation type="journal article" date="2018" name="Genome Biol.">
        <title>SKESA: strategic k-mer extension for scrupulous assemblies.</title>
        <authorList>
            <person name="Souvorov A."/>
            <person name="Agarwala R."/>
            <person name="Lipman D.J."/>
        </authorList>
    </citation>
    <scope>NUCLEOTIDE SEQUENCE</scope>
    <source>
        <strain evidence="1">CAVp300</strain>
    </source>
</reference>
<dbReference type="Proteomes" id="UP000867740">
    <property type="component" value="Unassembled WGS sequence"/>
</dbReference>
<comment type="caution">
    <text evidence="1">The sequence shown here is derived from an EMBL/GenBank/DDBJ whole genome shotgun (WGS) entry which is preliminary data.</text>
</comment>